<dbReference type="Proteomes" id="UP000036681">
    <property type="component" value="Unplaced"/>
</dbReference>
<keyword evidence="1" id="KW-1133">Transmembrane helix</keyword>
<feature type="transmembrane region" description="Helical" evidence="1">
    <location>
        <begin position="12"/>
        <end position="32"/>
    </location>
</feature>
<proteinExistence type="predicted"/>
<name>A0A0M3HQA1_ASCLU</name>
<keyword evidence="1" id="KW-0812">Transmembrane</keyword>
<evidence type="ECO:0000256" key="1">
    <source>
        <dbReference type="SAM" id="Phobius"/>
    </source>
</evidence>
<dbReference type="AlphaFoldDB" id="A0A0M3HQA1"/>
<keyword evidence="2" id="KW-1185">Reference proteome</keyword>
<evidence type="ECO:0000313" key="3">
    <source>
        <dbReference type="WBParaSite" id="ALUE_0000423701-mRNA-1"/>
    </source>
</evidence>
<organism evidence="2 3">
    <name type="scientific">Ascaris lumbricoides</name>
    <name type="common">Giant roundworm</name>
    <dbReference type="NCBI Taxonomy" id="6252"/>
    <lineage>
        <taxon>Eukaryota</taxon>
        <taxon>Metazoa</taxon>
        <taxon>Ecdysozoa</taxon>
        <taxon>Nematoda</taxon>
        <taxon>Chromadorea</taxon>
        <taxon>Rhabditida</taxon>
        <taxon>Spirurina</taxon>
        <taxon>Ascaridomorpha</taxon>
        <taxon>Ascaridoidea</taxon>
        <taxon>Ascarididae</taxon>
        <taxon>Ascaris</taxon>
    </lineage>
</organism>
<reference evidence="3" key="1">
    <citation type="submission" date="2017-02" db="UniProtKB">
        <authorList>
            <consortium name="WormBaseParasite"/>
        </authorList>
    </citation>
    <scope>IDENTIFICATION</scope>
</reference>
<dbReference type="WBParaSite" id="ALUE_0000423701-mRNA-1">
    <property type="protein sequence ID" value="ALUE_0000423701-mRNA-1"/>
    <property type="gene ID" value="ALUE_0000423701"/>
</dbReference>
<sequence length="143" mass="15781">MSLAVAYPVRGVGLSLFIAISSLVLTAVALSLNASNLEQKFASLSFLHTITGNDSDSLRWGHIEFFYCVILCSFHFIGFILNWILSTETLFHLAYSTSSLLSLLLVLVYATLGITVLRTDEGDKSERVSLRPDVAATPEYQQF</sequence>
<evidence type="ECO:0000313" key="2">
    <source>
        <dbReference type="Proteomes" id="UP000036681"/>
    </source>
</evidence>
<keyword evidence="1" id="KW-0472">Membrane</keyword>
<feature type="transmembrane region" description="Helical" evidence="1">
    <location>
        <begin position="97"/>
        <end position="117"/>
    </location>
</feature>
<protein>
    <submittedName>
        <fullName evidence="3">Clarin-3</fullName>
    </submittedName>
</protein>
<accession>A0A0M3HQA1</accession>
<feature type="transmembrane region" description="Helical" evidence="1">
    <location>
        <begin position="65"/>
        <end position="85"/>
    </location>
</feature>